<protein>
    <submittedName>
        <fullName evidence="2">Uncharacterized protein</fullName>
    </submittedName>
</protein>
<dbReference type="AlphaFoldDB" id="A0A4C1ZKY8"/>
<dbReference type="Proteomes" id="UP000299102">
    <property type="component" value="Unassembled WGS sequence"/>
</dbReference>
<keyword evidence="3" id="KW-1185">Reference proteome</keyword>
<dbReference type="EMBL" id="BGZK01001898">
    <property type="protein sequence ID" value="GBP87972.1"/>
    <property type="molecule type" value="Genomic_DNA"/>
</dbReference>
<accession>A0A4C1ZKY8</accession>
<comment type="caution">
    <text evidence="2">The sequence shown here is derived from an EMBL/GenBank/DDBJ whole genome shotgun (WGS) entry which is preliminary data.</text>
</comment>
<organism evidence="2 3">
    <name type="scientific">Eumeta variegata</name>
    <name type="common">Bagworm moth</name>
    <name type="synonym">Eumeta japonica</name>
    <dbReference type="NCBI Taxonomy" id="151549"/>
    <lineage>
        <taxon>Eukaryota</taxon>
        <taxon>Metazoa</taxon>
        <taxon>Ecdysozoa</taxon>
        <taxon>Arthropoda</taxon>
        <taxon>Hexapoda</taxon>
        <taxon>Insecta</taxon>
        <taxon>Pterygota</taxon>
        <taxon>Neoptera</taxon>
        <taxon>Endopterygota</taxon>
        <taxon>Lepidoptera</taxon>
        <taxon>Glossata</taxon>
        <taxon>Ditrysia</taxon>
        <taxon>Tineoidea</taxon>
        <taxon>Psychidae</taxon>
        <taxon>Oiketicinae</taxon>
        <taxon>Eumeta</taxon>
    </lineage>
</organism>
<proteinExistence type="predicted"/>
<name>A0A4C1ZKY8_EUMVA</name>
<feature type="region of interest" description="Disordered" evidence="1">
    <location>
        <begin position="5"/>
        <end position="27"/>
    </location>
</feature>
<gene>
    <name evidence="2" type="ORF">EVAR_62479_1</name>
</gene>
<sequence>MKRCINVHSSRYLSTQTRHGDSAHSRTGVTHLTNAARLMRRSSVEMEALSVYERRFRPHRRSTPRRHRPGVRRLCRERVIKRQQDINLVHNPGESRREGSSEEPAGDADADAPAAGDADKDAR</sequence>
<reference evidence="2 3" key="1">
    <citation type="journal article" date="2019" name="Commun. Biol.">
        <title>The bagworm genome reveals a unique fibroin gene that provides high tensile strength.</title>
        <authorList>
            <person name="Kono N."/>
            <person name="Nakamura H."/>
            <person name="Ohtoshi R."/>
            <person name="Tomita M."/>
            <person name="Numata K."/>
            <person name="Arakawa K."/>
        </authorList>
    </citation>
    <scope>NUCLEOTIDE SEQUENCE [LARGE SCALE GENOMIC DNA]</scope>
</reference>
<evidence type="ECO:0000313" key="3">
    <source>
        <dbReference type="Proteomes" id="UP000299102"/>
    </source>
</evidence>
<evidence type="ECO:0000313" key="2">
    <source>
        <dbReference type="EMBL" id="GBP87972.1"/>
    </source>
</evidence>
<feature type="compositionally biased region" description="Polar residues" evidence="1">
    <location>
        <begin position="7"/>
        <end position="17"/>
    </location>
</feature>
<evidence type="ECO:0000256" key="1">
    <source>
        <dbReference type="SAM" id="MobiDB-lite"/>
    </source>
</evidence>
<feature type="region of interest" description="Disordered" evidence="1">
    <location>
        <begin position="83"/>
        <end position="123"/>
    </location>
</feature>